<feature type="compositionally biased region" description="Polar residues" evidence="2">
    <location>
        <begin position="675"/>
        <end position="685"/>
    </location>
</feature>
<dbReference type="OrthoDB" id="6363430at2759"/>
<feature type="compositionally biased region" description="Polar residues" evidence="2">
    <location>
        <begin position="755"/>
        <end position="764"/>
    </location>
</feature>
<organism evidence="3 4">
    <name type="scientific">Drosophila guanche</name>
    <name type="common">Fruit fly</name>
    <dbReference type="NCBI Taxonomy" id="7266"/>
    <lineage>
        <taxon>Eukaryota</taxon>
        <taxon>Metazoa</taxon>
        <taxon>Ecdysozoa</taxon>
        <taxon>Arthropoda</taxon>
        <taxon>Hexapoda</taxon>
        <taxon>Insecta</taxon>
        <taxon>Pterygota</taxon>
        <taxon>Neoptera</taxon>
        <taxon>Endopterygota</taxon>
        <taxon>Diptera</taxon>
        <taxon>Brachycera</taxon>
        <taxon>Muscomorpha</taxon>
        <taxon>Ephydroidea</taxon>
        <taxon>Drosophilidae</taxon>
        <taxon>Drosophila</taxon>
        <taxon>Sophophora</taxon>
    </lineage>
</organism>
<dbReference type="EMBL" id="OUUW01000008">
    <property type="protein sequence ID" value="SPP84235.1"/>
    <property type="molecule type" value="Genomic_DNA"/>
</dbReference>
<feature type="region of interest" description="Disordered" evidence="2">
    <location>
        <begin position="647"/>
        <end position="666"/>
    </location>
</feature>
<evidence type="ECO:0000256" key="1">
    <source>
        <dbReference type="SAM" id="Coils"/>
    </source>
</evidence>
<keyword evidence="1" id="KW-0175">Coiled coil</keyword>
<dbReference type="Proteomes" id="UP000268350">
    <property type="component" value="Unassembled WGS sequence"/>
</dbReference>
<accession>A0A3B0JQ39</accession>
<feature type="compositionally biased region" description="Basic and acidic residues" evidence="2">
    <location>
        <begin position="470"/>
        <end position="484"/>
    </location>
</feature>
<sequence>MKGAKQTKTHYERSRKTNKRSEKSAKLDRKSSRGMIYENEELRLRTININAEVERGQSDIKRLRRENEQLRREIWTLRDECDRLNKRFKAKLNEHEFGGCRGSGGSGGTCHAYRCSGGRGSGGCDVNSDDSDSCDTCRGADDGHCSDDCCQEGGPCAPLKPPLPPEVPVSSKNEDSLLKPDEQQQQQQPIHFDHLSVVSEETLSNPEMLQQFQQQENRMLCTPDLNGSQSTLPSLMGPLTPLTPIEMVANQMNDLHASVPPLSYFENILSQHMGNPNSALTPTPELGSSSSTTTGKTMRHTNGWDYNLQSPFTHRKYSNHTSPSRSPPPPPPATMTTFVPTSTQQTLPKIALNAPHLPVGQEDNIETVAITTNATQQALNSPKHFFAPLKPRLRLNTKLANQSQGQGQGQMRDALPPGSPPPPLRDPPDIFVNNALASPYRRVSPQVSPRRHRAHLHCHAHQHSRQHPSQRHDQDHKHDHDKLEVPQHPQHCALHRAVVDVAAAVGLGIGPAASVSANARDKDRARPHPGSSVLDIYTAALANAAAARCSPLPMPRFAAEPIYATAQKPCQSTCISATALTKPVMTITTNTTKTTTSPSILPAKASKVPSQRENVSQTDSVNLESILNDIETISEDILAIQLEKSKSRDNLSQRQDNDKAKKPYRSEMNLYLQYDGTNPTISPANATTESEAGGAVATTTTSSDSGNSGNSKLMRRTRSLEREHTDSPAPHIPDPMAPFPDKCTYLGFEQINQAAAGTQPSPNGQRPPIGAKPSLAAKPPPPLPPTRRPQMPTEPPPPPPTSASGMSPNKSHLYKTLATAAAKRAIFRSSPSQLTRSLDVELPGGEPETAAEQASQTEVRVVIRLLPPN</sequence>
<feature type="region of interest" description="Disordered" evidence="2">
    <location>
        <begin position="1"/>
        <end position="34"/>
    </location>
</feature>
<feature type="compositionally biased region" description="Basic and acidic residues" evidence="2">
    <location>
        <begin position="647"/>
        <end position="665"/>
    </location>
</feature>
<feature type="compositionally biased region" description="Basic residues" evidence="2">
    <location>
        <begin position="449"/>
        <end position="469"/>
    </location>
</feature>
<evidence type="ECO:0000313" key="4">
    <source>
        <dbReference type="Proteomes" id="UP000268350"/>
    </source>
</evidence>
<feature type="region of interest" description="Disordered" evidence="2">
    <location>
        <begin position="400"/>
        <end position="484"/>
    </location>
</feature>
<feature type="region of interest" description="Disordered" evidence="2">
    <location>
        <begin position="830"/>
        <end position="856"/>
    </location>
</feature>
<feature type="compositionally biased region" description="Basic and acidic residues" evidence="2">
    <location>
        <begin position="172"/>
        <end position="182"/>
    </location>
</feature>
<feature type="coiled-coil region" evidence="1">
    <location>
        <begin position="53"/>
        <end position="87"/>
    </location>
</feature>
<feature type="compositionally biased region" description="Pro residues" evidence="2">
    <location>
        <begin position="778"/>
        <end position="801"/>
    </location>
</feature>
<proteinExistence type="predicted"/>
<feature type="compositionally biased region" description="Basic and acidic residues" evidence="2">
    <location>
        <begin position="9"/>
        <end position="31"/>
    </location>
</feature>
<feature type="compositionally biased region" description="Low complexity" evidence="2">
    <location>
        <begin position="686"/>
        <end position="711"/>
    </location>
</feature>
<keyword evidence="4" id="KW-1185">Reference proteome</keyword>
<gene>
    <name evidence="3" type="ORF">DGUA_6G016772</name>
</gene>
<evidence type="ECO:0000313" key="3">
    <source>
        <dbReference type="EMBL" id="SPP84235.1"/>
    </source>
</evidence>
<dbReference type="AlphaFoldDB" id="A0A3B0JQ39"/>
<name>A0A3B0JQ39_DROGU</name>
<feature type="region of interest" description="Disordered" evidence="2">
    <location>
        <begin position="675"/>
        <end position="743"/>
    </location>
</feature>
<feature type="region of interest" description="Disordered" evidence="2">
    <location>
        <begin position="280"/>
        <end position="337"/>
    </location>
</feature>
<evidence type="ECO:0000256" key="2">
    <source>
        <dbReference type="SAM" id="MobiDB-lite"/>
    </source>
</evidence>
<feature type="compositionally biased region" description="Low complexity" evidence="2">
    <location>
        <begin position="280"/>
        <end position="296"/>
    </location>
</feature>
<protein>
    <submittedName>
        <fullName evidence="3">Uncharacterized protein</fullName>
    </submittedName>
</protein>
<feature type="region of interest" description="Disordered" evidence="2">
    <location>
        <begin position="755"/>
        <end position="814"/>
    </location>
</feature>
<reference evidence="4" key="1">
    <citation type="submission" date="2018-01" db="EMBL/GenBank/DDBJ databases">
        <authorList>
            <person name="Alioto T."/>
            <person name="Alioto T."/>
        </authorList>
    </citation>
    <scope>NUCLEOTIDE SEQUENCE [LARGE SCALE GENOMIC DNA]</scope>
</reference>
<feature type="region of interest" description="Disordered" evidence="2">
    <location>
        <begin position="161"/>
        <end position="189"/>
    </location>
</feature>